<keyword evidence="2" id="KW-0812">Transmembrane</keyword>
<reference evidence="3 4" key="1">
    <citation type="journal article" date="2014" name="Nat. Commun.">
        <title>Klebsormidium flaccidum genome reveals primary factors for plant terrestrial adaptation.</title>
        <authorList>
            <person name="Hori K."/>
            <person name="Maruyama F."/>
            <person name="Fujisawa T."/>
            <person name="Togashi T."/>
            <person name="Yamamoto N."/>
            <person name="Seo M."/>
            <person name="Sato S."/>
            <person name="Yamada T."/>
            <person name="Mori H."/>
            <person name="Tajima N."/>
            <person name="Moriyama T."/>
            <person name="Ikeuchi M."/>
            <person name="Watanabe M."/>
            <person name="Wada H."/>
            <person name="Kobayashi K."/>
            <person name="Saito M."/>
            <person name="Masuda T."/>
            <person name="Sasaki-Sekimoto Y."/>
            <person name="Mashiguchi K."/>
            <person name="Awai K."/>
            <person name="Shimojima M."/>
            <person name="Masuda S."/>
            <person name="Iwai M."/>
            <person name="Nobusawa T."/>
            <person name="Narise T."/>
            <person name="Kondo S."/>
            <person name="Saito H."/>
            <person name="Sato R."/>
            <person name="Murakawa M."/>
            <person name="Ihara Y."/>
            <person name="Oshima-Yamada Y."/>
            <person name="Ohtaka K."/>
            <person name="Satoh M."/>
            <person name="Sonobe K."/>
            <person name="Ishii M."/>
            <person name="Ohtani R."/>
            <person name="Kanamori-Sato M."/>
            <person name="Honoki R."/>
            <person name="Miyazaki D."/>
            <person name="Mochizuki H."/>
            <person name="Umetsu J."/>
            <person name="Higashi K."/>
            <person name="Shibata D."/>
            <person name="Kamiya Y."/>
            <person name="Sato N."/>
            <person name="Nakamura Y."/>
            <person name="Tabata S."/>
            <person name="Ida S."/>
            <person name="Kurokawa K."/>
            <person name="Ohta H."/>
        </authorList>
    </citation>
    <scope>NUCLEOTIDE SEQUENCE [LARGE SCALE GENOMIC DNA]</scope>
    <source>
        <strain evidence="3 4">NIES-2285</strain>
    </source>
</reference>
<evidence type="ECO:0000313" key="4">
    <source>
        <dbReference type="Proteomes" id="UP000054558"/>
    </source>
</evidence>
<proteinExistence type="predicted"/>
<dbReference type="AlphaFoldDB" id="A0A1Y1IAV6"/>
<keyword evidence="2" id="KW-0472">Membrane</keyword>
<organism evidence="3 4">
    <name type="scientific">Klebsormidium nitens</name>
    <name type="common">Green alga</name>
    <name type="synonym">Ulothrix nitens</name>
    <dbReference type="NCBI Taxonomy" id="105231"/>
    <lineage>
        <taxon>Eukaryota</taxon>
        <taxon>Viridiplantae</taxon>
        <taxon>Streptophyta</taxon>
        <taxon>Klebsormidiophyceae</taxon>
        <taxon>Klebsormidiales</taxon>
        <taxon>Klebsormidiaceae</taxon>
        <taxon>Klebsormidium</taxon>
    </lineage>
</organism>
<sequence>MDALRKVLADGIRTESSTEQYLKGIHLLWNMVFEDKMPEDPSWIKSKAQKIVAAVLERYDNPGSRRTRLAPFLAICRKLGYAEAYQTYYEPFRKENKALKESAQRKIETKTSDATSEMTVEEVETFGKKLARKVRQLSLEDMNRDLTPKEISRQKLAGGRRQSSACSVRFLFEKKMAITNFVITVAAVGAVALMLRGDVKQTASILRRNVRSVREWLEAESAAAQKSASKRPEIESSKPPERKVDKD</sequence>
<dbReference type="EMBL" id="DF237348">
    <property type="protein sequence ID" value="GAQ88095.1"/>
    <property type="molecule type" value="Genomic_DNA"/>
</dbReference>
<evidence type="ECO:0000313" key="3">
    <source>
        <dbReference type="EMBL" id="GAQ88095.1"/>
    </source>
</evidence>
<name>A0A1Y1IAV6_KLENI</name>
<feature type="region of interest" description="Disordered" evidence="1">
    <location>
        <begin position="221"/>
        <end position="247"/>
    </location>
</feature>
<evidence type="ECO:0000256" key="2">
    <source>
        <dbReference type="SAM" id="Phobius"/>
    </source>
</evidence>
<dbReference type="PANTHER" id="PTHR35135">
    <property type="entry name" value="OS05G0517800 PROTEIN"/>
    <property type="match status" value="1"/>
</dbReference>
<keyword evidence="4" id="KW-1185">Reference proteome</keyword>
<feature type="transmembrane region" description="Helical" evidence="2">
    <location>
        <begin position="176"/>
        <end position="195"/>
    </location>
</feature>
<dbReference type="OrthoDB" id="2019035at2759"/>
<evidence type="ECO:0000256" key="1">
    <source>
        <dbReference type="SAM" id="MobiDB-lite"/>
    </source>
</evidence>
<accession>A0A1Y1IAV6</accession>
<gene>
    <name evidence="3" type="ORF">KFL_003990120</name>
</gene>
<keyword evidence="2" id="KW-1133">Transmembrane helix</keyword>
<dbReference type="PANTHER" id="PTHR35135:SF3">
    <property type="entry name" value="OS05G0517800 PROTEIN"/>
    <property type="match status" value="1"/>
</dbReference>
<feature type="compositionally biased region" description="Basic and acidic residues" evidence="1">
    <location>
        <begin position="230"/>
        <end position="247"/>
    </location>
</feature>
<protein>
    <submittedName>
        <fullName evidence="3">Uncharacterized protein</fullName>
    </submittedName>
</protein>
<dbReference type="Proteomes" id="UP000054558">
    <property type="component" value="Unassembled WGS sequence"/>
</dbReference>